<evidence type="ECO:0000256" key="14">
    <source>
        <dbReference type="ARBA" id="ARBA00036824"/>
    </source>
</evidence>
<dbReference type="InterPro" id="IPR001547">
    <property type="entry name" value="Glyco_hydro_5"/>
</dbReference>
<feature type="compositionally biased region" description="Low complexity" evidence="19">
    <location>
        <begin position="393"/>
        <end position="402"/>
    </location>
</feature>
<dbReference type="InterPro" id="IPR017853">
    <property type="entry name" value="GH"/>
</dbReference>
<evidence type="ECO:0000256" key="2">
    <source>
        <dbReference type="ARBA" id="ARBA00005641"/>
    </source>
</evidence>
<evidence type="ECO:0000256" key="11">
    <source>
        <dbReference type="ARBA" id="ARBA00023180"/>
    </source>
</evidence>
<dbReference type="STRING" id="698492.A0A0E9NAJ4"/>
<evidence type="ECO:0000256" key="8">
    <source>
        <dbReference type="ARBA" id="ARBA00022968"/>
    </source>
</evidence>
<keyword evidence="3" id="KW-1003">Cell membrane</keyword>
<dbReference type="SMART" id="SM00220">
    <property type="entry name" value="S_TKc"/>
    <property type="match status" value="1"/>
</dbReference>
<comment type="function">
    <text evidence="15">Glucosidase involved in the degradation of cellulosic biomass. Active on lichenan.</text>
</comment>
<evidence type="ECO:0000256" key="10">
    <source>
        <dbReference type="ARBA" id="ARBA00023136"/>
    </source>
</evidence>
<keyword evidence="10 20" id="KW-0472">Membrane</keyword>
<dbReference type="PROSITE" id="PS00107">
    <property type="entry name" value="PROTEIN_KINASE_ATP"/>
    <property type="match status" value="1"/>
</dbReference>
<keyword evidence="4 20" id="KW-0812">Transmembrane</keyword>
<dbReference type="EMBL" id="BACD03000006">
    <property type="protein sequence ID" value="GAO46877.1"/>
    <property type="molecule type" value="Genomic_DNA"/>
</dbReference>
<keyword evidence="12" id="KW-0326">Glycosidase</keyword>
<name>A0A0E9NAJ4_SAICN</name>
<keyword evidence="23" id="KW-1185">Reference proteome</keyword>
<accession>A0A0E9NAJ4</accession>
<dbReference type="InterPro" id="IPR050386">
    <property type="entry name" value="Glycosyl_hydrolase_5"/>
</dbReference>
<dbReference type="GO" id="GO:0071555">
    <property type="term" value="P:cell wall organization"/>
    <property type="evidence" value="ECO:0007669"/>
    <property type="project" value="UniProtKB-KW"/>
</dbReference>
<dbReference type="Proteomes" id="UP000033140">
    <property type="component" value="Unassembled WGS sequence"/>
</dbReference>
<evidence type="ECO:0000256" key="9">
    <source>
        <dbReference type="ARBA" id="ARBA00022989"/>
    </source>
</evidence>
<keyword evidence="8" id="KW-0735">Signal-anchor</keyword>
<evidence type="ECO:0000256" key="5">
    <source>
        <dbReference type="ARBA" id="ARBA00022741"/>
    </source>
</evidence>
<dbReference type="FunFam" id="1.10.510.10:FF:000469">
    <property type="entry name" value="Serine/threonine-protein kinase 32B"/>
    <property type="match status" value="1"/>
</dbReference>
<dbReference type="FunFam" id="3.20.20.80:FF:000033">
    <property type="entry name" value="Glucan 1,3-beta-glucosidase A"/>
    <property type="match status" value="1"/>
</dbReference>
<dbReference type="AlphaFoldDB" id="A0A0E9NAJ4"/>
<dbReference type="Pfam" id="PF00150">
    <property type="entry name" value="Cellulase"/>
    <property type="match status" value="1"/>
</dbReference>
<evidence type="ECO:0000256" key="16">
    <source>
        <dbReference type="ARBA" id="ARBA00038929"/>
    </source>
</evidence>
<keyword evidence="6" id="KW-0378">Hydrolase</keyword>
<dbReference type="Gene3D" id="1.10.510.10">
    <property type="entry name" value="Transferase(Phosphotransferase) domain 1"/>
    <property type="match status" value="1"/>
</dbReference>
<evidence type="ECO:0000256" key="15">
    <source>
        <dbReference type="ARBA" id="ARBA00037126"/>
    </source>
</evidence>
<feature type="region of interest" description="Disordered" evidence="19">
    <location>
        <begin position="591"/>
        <end position="611"/>
    </location>
</feature>
<evidence type="ECO:0000256" key="3">
    <source>
        <dbReference type="ARBA" id="ARBA00022475"/>
    </source>
</evidence>
<comment type="catalytic activity">
    <reaction evidence="14">
        <text>Successive hydrolysis of beta-D-glucose units from the non-reducing ends of (1-&gt;3)-beta-D-glucans, releasing alpha-glucose.</text>
        <dbReference type="EC" id="3.2.1.58"/>
    </reaction>
</comment>
<dbReference type="Gene3D" id="3.20.20.80">
    <property type="entry name" value="Glycosidases"/>
    <property type="match status" value="1"/>
</dbReference>
<dbReference type="GO" id="GO:0009986">
    <property type="term" value="C:cell surface"/>
    <property type="evidence" value="ECO:0007669"/>
    <property type="project" value="TreeGrafter"/>
</dbReference>
<evidence type="ECO:0000256" key="7">
    <source>
        <dbReference type="ARBA" id="ARBA00022840"/>
    </source>
</evidence>
<dbReference type="EC" id="3.2.1.58" evidence="16"/>
<evidence type="ECO:0000256" key="18">
    <source>
        <dbReference type="PROSITE-ProRule" id="PRU10141"/>
    </source>
</evidence>
<keyword evidence="13" id="KW-0961">Cell wall biogenesis/degradation</keyword>
<dbReference type="PANTHER" id="PTHR31297">
    <property type="entry name" value="GLUCAN ENDO-1,6-BETA-GLUCOSIDASE B"/>
    <property type="match status" value="1"/>
</dbReference>
<comment type="similarity">
    <text evidence="2">Belongs to the glycosyl hydrolase 5 (cellulase A) family.</text>
</comment>
<feature type="transmembrane region" description="Helical" evidence="20">
    <location>
        <begin position="564"/>
        <end position="588"/>
    </location>
</feature>
<dbReference type="InterPro" id="IPR008271">
    <property type="entry name" value="Ser/Thr_kinase_AS"/>
</dbReference>
<dbReference type="GO" id="GO:0009251">
    <property type="term" value="P:glucan catabolic process"/>
    <property type="evidence" value="ECO:0007669"/>
    <property type="project" value="TreeGrafter"/>
</dbReference>
<reference evidence="22 23" key="1">
    <citation type="journal article" date="2011" name="J. Gen. Appl. Microbiol.">
        <title>Draft genome sequencing of the enigmatic yeast Saitoella complicata.</title>
        <authorList>
            <person name="Nishida H."/>
            <person name="Hamamoto M."/>
            <person name="Sugiyama J."/>
        </authorList>
    </citation>
    <scope>NUCLEOTIDE SEQUENCE [LARGE SCALE GENOMIC DNA]</scope>
    <source>
        <strain evidence="22 23">NRRL Y-17804</strain>
    </source>
</reference>
<evidence type="ECO:0000256" key="12">
    <source>
        <dbReference type="ARBA" id="ARBA00023295"/>
    </source>
</evidence>
<proteinExistence type="inferred from homology"/>
<dbReference type="GO" id="GO:0004338">
    <property type="term" value="F:glucan exo-1,3-beta-glucosidase activity"/>
    <property type="evidence" value="ECO:0007669"/>
    <property type="project" value="UniProtKB-EC"/>
</dbReference>
<comment type="subcellular location">
    <subcellularLocation>
        <location evidence="1">Cell membrane</location>
        <topology evidence="1">Single-pass type II membrane protein</topology>
    </subcellularLocation>
</comment>
<evidence type="ECO:0000259" key="21">
    <source>
        <dbReference type="PROSITE" id="PS50011"/>
    </source>
</evidence>
<reference evidence="22 23" key="2">
    <citation type="journal article" date="2014" name="J. Gen. Appl. Microbiol.">
        <title>The early diverging ascomycetous budding yeast Saitoella complicata has three histone deacetylases belonging to the Clr6, Hos2, and Rpd3 lineages.</title>
        <authorList>
            <person name="Nishida H."/>
            <person name="Matsumoto T."/>
            <person name="Kondo S."/>
            <person name="Hamamoto M."/>
            <person name="Yoshikawa H."/>
        </authorList>
    </citation>
    <scope>NUCLEOTIDE SEQUENCE [LARGE SCALE GENOMIC DNA]</scope>
    <source>
        <strain evidence="22 23">NRRL Y-17804</strain>
    </source>
</reference>
<dbReference type="InterPro" id="IPR017441">
    <property type="entry name" value="Protein_kinase_ATP_BS"/>
</dbReference>
<reference evidence="22 23" key="3">
    <citation type="journal article" date="2015" name="Genome Announc.">
        <title>Draft Genome Sequence of the Archiascomycetous Yeast Saitoella complicata.</title>
        <authorList>
            <person name="Yamauchi K."/>
            <person name="Kondo S."/>
            <person name="Hamamoto M."/>
            <person name="Takahashi Y."/>
            <person name="Ogura Y."/>
            <person name="Hayashi T."/>
            <person name="Nishida H."/>
        </authorList>
    </citation>
    <scope>NUCLEOTIDE SEQUENCE [LARGE SCALE GENOMIC DNA]</scope>
    <source>
        <strain evidence="22 23">NRRL Y-17804</strain>
    </source>
</reference>
<dbReference type="InterPro" id="IPR011009">
    <property type="entry name" value="Kinase-like_dom_sf"/>
</dbReference>
<evidence type="ECO:0000256" key="19">
    <source>
        <dbReference type="SAM" id="MobiDB-lite"/>
    </source>
</evidence>
<dbReference type="PROSITE" id="PS50011">
    <property type="entry name" value="PROTEIN_KINASE_DOM"/>
    <property type="match status" value="1"/>
</dbReference>
<dbReference type="SUPFAM" id="SSF51445">
    <property type="entry name" value="(Trans)glycosidases"/>
    <property type="match status" value="1"/>
</dbReference>
<evidence type="ECO:0000256" key="6">
    <source>
        <dbReference type="ARBA" id="ARBA00022801"/>
    </source>
</evidence>
<evidence type="ECO:0000256" key="17">
    <source>
        <dbReference type="ARBA" id="ARBA00041260"/>
    </source>
</evidence>
<dbReference type="GO" id="GO:0005576">
    <property type="term" value="C:extracellular region"/>
    <property type="evidence" value="ECO:0007669"/>
    <property type="project" value="TreeGrafter"/>
</dbReference>
<feature type="region of interest" description="Disordered" evidence="19">
    <location>
        <begin position="458"/>
        <end position="480"/>
    </location>
</feature>
<dbReference type="SUPFAM" id="SSF56112">
    <property type="entry name" value="Protein kinase-like (PK-like)"/>
    <property type="match status" value="1"/>
</dbReference>
<evidence type="ECO:0000256" key="20">
    <source>
        <dbReference type="SAM" id="Phobius"/>
    </source>
</evidence>
<sequence length="1101" mass="122258">MGNANGKGPVVFTDAVNLDHFKLLRVVGKGAFGKVRIVERRDTKQSYALKYIRKDDCVKASAVRNLIRERQMLEELEHPMICNLRYAFQDDEYIYMILDLMLGGDLRFHIQRKTFTEPAIHFWHAEIALALKYLHSHGIVHRDIKPDNILLDADGHACLTDFNVAAYVPKEGKLSSRSGTAMYMAPEVFERRGYGVGVDWWSLGVCLYECVYGKRPFTAKTEEELSHQIRCEDPEFPRTTPTVSDACTSAISALLTKDPAKRLGASSFSAFTSHPFFKDLDFALLEKKDVEPIYQPPREKQNFDGAYDLEELLLEDNPLDSGSRRRTRKKKGREGATDAEVREIEMYEMMEQYFEVFDSSAMEALSPGTTVACAARLDMPAPPSRLRPDYANSSYSSSPGSHSTRDRSGESPMPSLQSNSMIAGHGHSGSISTVTQSPKLGFLVRKKAGKASQEALGERYREKGGNGQGQERVRNPLPTSTLHCPLRTSSFVAESRRSLLLLTYSQCLSRQNPIPMAIFGSNKQNAVSAQPAASTSDLALNQHIDGIEKEETAGRSNGRSWKKWLIIGVVALVVILAAVLIPVGLVVIRPHTSSSSSSSNSSSGSSSGDTAATVASASSKVPSYAKGTYLDFATWTDVKDFNLTFTNATVGGLSVEGLNTTWDDSAQCNENVPALNEEFPYGKQPIRGVNIGGWLVLEPFIVPSLFENYSLSQGIVDEYTLSAHLGPNKSAEVLQEHYSTFVTEDTFKEIAAAGLDHVRIPYPYWALYTLSGDPYVPHIAWRYLLRGIEWARRHGLRVNLDLHAVPGSQNGWNHSGRQGTIGWLNTTNPNGTYYGDVTLEMHKQLATFFAQERYHNVVTLYGLVNEPNLMSLEPPVVINWTANAYDVIRNASFKNYIVYGDGFLGLNNWQGKFLNSSYPKMILDAHNYVIFNTGQLQMTHSGKLGYACSSWSAMINSSMDTSTGFGPTITGEWSLADTDCSEYLNNVNQGTRWEGTYATNGVNVTESCAAGVNCTCTPANADPSDYSDMYSQFLSQFAQAQMIAFEDGWGWFYWTWDTEKSTQWSYKKSLAAGIIPEYPYARNYNCSYVADFVTDGLSDLY</sequence>
<dbReference type="PANTHER" id="PTHR31297:SF34">
    <property type="entry name" value="GLUCAN 1,3-BETA-GLUCOSIDASE 2"/>
    <property type="match status" value="1"/>
</dbReference>
<keyword evidence="5 18" id="KW-0547">Nucleotide-binding</keyword>
<keyword evidence="7 18" id="KW-0067">ATP-binding</keyword>
<dbReference type="GO" id="GO:0005886">
    <property type="term" value="C:plasma membrane"/>
    <property type="evidence" value="ECO:0007669"/>
    <property type="project" value="UniProtKB-SubCell"/>
</dbReference>
<feature type="domain" description="Protein kinase" evidence="21">
    <location>
        <begin position="21"/>
        <end position="277"/>
    </location>
</feature>
<dbReference type="CDD" id="cd05578">
    <property type="entry name" value="STKc_Yank1"/>
    <property type="match status" value="1"/>
</dbReference>
<organism evidence="22 23">
    <name type="scientific">Saitoella complicata (strain BCRC 22490 / CBS 7301 / JCM 7358 / NBRC 10748 / NRRL Y-17804)</name>
    <dbReference type="NCBI Taxonomy" id="698492"/>
    <lineage>
        <taxon>Eukaryota</taxon>
        <taxon>Fungi</taxon>
        <taxon>Dikarya</taxon>
        <taxon>Ascomycota</taxon>
        <taxon>Taphrinomycotina</taxon>
        <taxon>Taphrinomycotina incertae sedis</taxon>
        <taxon>Saitoella</taxon>
    </lineage>
</organism>
<feature type="region of interest" description="Disordered" evidence="19">
    <location>
        <begin position="314"/>
        <end position="337"/>
    </location>
</feature>
<dbReference type="Pfam" id="PF00069">
    <property type="entry name" value="Pkinase"/>
    <property type="match status" value="1"/>
</dbReference>
<dbReference type="PROSITE" id="PS00108">
    <property type="entry name" value="PROTEIN_KINASE_ST"/>
    <property type="match status" value="1"/>
</dbReference>
<keyword evidence="11" id="KW-0325">Glycoprotein</keyword>
<keyword evidence="9 20" id="KW-1133">Transmembrane helix</keyword>
<evidence type="ECO:0000256" key="4">
    <source>
        <dbReference type="ARBA" id="ARBA00022692"/>
    </source>
</evidence>
<feature type="region of interest" description="Disordered" evidence="19">
    <location>
        <begin position="383"/>
        <end position="434"/>
    </location>
</feature>
<evidence type="ECO:0000256" key="13">
    <source>
        <dbReference type="ARBA" id="ARBA00023316"/>
    </source>
</evidence>
<evidence type="ECO:0000256" key="1">
    <source>
        <dbReference type="ARBA" id="ARBA00004401"/>
    </source>
</evidence>
<dbReference type="FunFam" id="3.30.200.20:FF:000354">
    <property type="entry name" value="AGC/YANK protein kinase"/>
    <property type="match status" value="1"/>
</dbReference>
<protein>
    <recommendedName>
        <fullName evidence="16">glucan 1,3-beta-glucosidase</fullName>
        <ecNumber evidence="16">3.2.1.58</ecNumber>
    </recommendedName>
    <alternativeName>
        <fullName evidence="17">Exo-1,3-beta-glucanase D</fullName>
    </alternativeName>
</protein>
<feature type="binding site" evidence="18">
    <location>
        <position position="54"/>
    </location>
    <ligand>
        <name>ATP</name>
        <dbReference type="ChEBI" id="CHEBI:30616"/>
    </ligand>
</feature>
<evidence type="ECO:0000313" key="23">
    <source>
        <dbReference type="Proteomes" id="UP000033140"/>
    </source>
</evidence>
<dbReference type="Gene3D" id="3.30.200.20">
    <property type="entry name" value="Phosphorylase Kinase, domain 1"/>
    <property type="match status" value="1"/>
</dbReference>
<dbReference type="InterPro" id="IPR000719">
    <property type="entry name" value="Prot_kinase_dom"/>
</dbReference>
<dbReference type="GO" id="GO:0005524">
    <property type="term" value="F:ATP binding"/>
    <property type="evidence" value="ECO:0007669"/>
    <property type="project" value="UniProtKB-UniRule"/>
</dbReference>
<dbReference type="GO" id="GO:0004672">
    <property type="term" value="F:protein kinase activity"/>
    <property type="evidence" value="ECO:0007669"/>
    <property type="project" value="InterPro"/>
</dbReference>
<gene>
    <name evidence="22" type="ORF">G7K_1095-t1</name>
</gene>
<comment type="caution">
    <text evidence="22">The sequence shown here is derived from an EMBL/GenBank/DDBJ whole genome shotgun (WGS) entry which is preliminary data.</text>
</comment>
<evidence type="ECO:0000313" key="22">
    <source>
        <dbReference type="EMBL" id="GAO46877.1"/>
    </source>
</evidence>